<dbReference type="CDD" id="cd00161">
    <property type="entry name" value="beta-trefoil_Ricin-like"/>
    <property type="match status" value="1"/>
</dbReference>
<evidence type="ECO:0000256" key="1">
    <source>
        <dbReference type="SAM" id="SignalP"/>
    </source>
</evidence>
<name>A0A8T4IQI7_9ACTN</name>
<keyword evidence="3" id="KW-1185">Reference proteome</keyword>
<comment type="caution">
    <text evidence="2">The sequence shown here is derived from an EMBL/GenBank/DDBJ whole genome shotgun (WGS) entry which is preliminary data.</text>
</comment>
<dbReference type="Gene3D" id="2.80.10.50">
    <property type="match status" value="1"/>
</dbReference>
<protein>
    <submittedName>
        <fullName evidence="2">RICIN domain-containing protein</fullName>
    </submittedName>
</protein>
<dbReference type="InterPro" id="IPR035992">
    <property type="entry name" value="Ricin_B-like_lectins"/>
</dbReference>
<feature type="signal peptide" evidence="1">
    <location>
        <begin position="1"/>
        <end position="28"/>
    </location>
</feature>
<dbReference type="SUPFAM" id="SSF50370">
    <property type="entry name" value="Ricin B-like lectins"/>
    <property type="match status" value="1"/>
</dbReference>
<sequence>MRHSCFRVAMATAAALAGVLVGSGSAQAAPGDVPSEPSVLTNHAYDNYLVPDDTVGNPGTFLQVYYADDNTIPRTFTFERVSGHSDIYKWKSAKTGSCAETQGNGKAGTSVLLQKCGTNKAQWWVVRPVGGTSDQFVISPYNDEDLAVTGLFGNDNYAPLRPLPSSNTSTAAQRWHINPE</sequence>
<dbReference type="Proteomes" id="UP000675554">
    <property type="component" value="Unassembled WGS sequence"/>
</dbReference>
<keyword evidence="1" id="KW-0732">Signal</keyword>
<evidence type="ECO:0000313" key="2">
    <source>
        <dbReference type="EMBL" id="MBR7671644.1"/>
    </source>
</evidence>
<accession>A0A8T4IQI7</accession>
<evidence type="ECO:0000313" key="3">
    <source>
        <dbReference type="Proteomes" id="UP000675554"/>
    </source>
</evidence>
<feature type="chain" id="PRO_5035768933" evidence="1">
    <location>
        <begin position="29"/>
        <end position="180"/>
    </location>
</feature>
<dbReference type="PROSITE" id="PS50231">
    <property type="entry name" value="RICIN_B_LECTIN"/>
    <property type="match status" value="1"/>
</dbReference>
<organism evidence="2 3">
    <name type="scientific">Streptomyces daliensis</name>
    <dbReference type="NCBI Taxonomy" id="299421"/>
    <lineage>
        <taxon>Bacteria</taxon>
        <taxon>Bacillati</taxon>
        <taxon>Actinomycetota</taxon>
        <taxon>Actinomycetes</taxon>
        <taxon>Kitasatosporales</taxon>
        <taxon>Streptomycetaceae</taxon>
        <taxon>Streptomyces</taxon>
    </lineage>
</organism>
<gene>
    <name evidence="2" type="ORF">KDA82_01040</name>
</gene>
<dbReference type="AlphaFoldDB" id="A0A8T4IQI7"/>
<reference evidence="2" key="1">
    <citation type="submission" date="2021-04" db="EMBL/GenBank/DDBJ databases">
        <title>Sequencing of actinobacteria type strains.</title>
        <authorList>
            <person name="Nguyen G.-S."/>
            <person name="Wentzel A."/>
        </authorList>
    </citation>
    <scope>NUCLEOTIDE SEQUENCE</scope>
    <source>
        <strain evidence="2">DSM 42095</strain>
    </source>
</reference>
<proteinExistence type="predicted"/>
<dbReference type="EMBL" id="JAGSMN010000020">
    <property type="protein sequence ID" value="MBR7671644.1"/>
    <property type="molecule type" value="Genomic_DNA"/>
</dbReference>